<dbReference type="InterPro" id="IPR019402">
    <property type="entry name" value="CWH43_N"/>
</dbReference>
<comment type="subcellular location">
    <subcellularLocation>
        <location evidence="1">Endomembrane system</location>
        <topology evidence="1">Multi-pass membrane protein</topology>
    </subcellularLocation>
</comment>
<evidence type="ECO:0000256" key="5">
    <source>
        <dbReference type="SAM" id="MobiDB-lite"/>
    </source>
</evidence>
<feature type="transmembrane region" description="Helical" evidence="6">
    <location>
        <begin position="174"/>
        <end position="192"/>
    </location>
</feature>
<name>A0ABP0BTF3_9PEZI</name>
<dbReference type="Pfam" id="PF10277">
    <property type="entry name" value="Frag1"/>
    <property type="match status" value="1"/>
</dbReference>
<feature type="region of interest" description="Disordered" evidence="5">
    <location>
        <begin position="238"/>
        <end position="275"/>
    </location>
</feature>
<dbReference type="PANTHER" id="PTHR21324">
    <property type="entry name" value="FASTING-INDUCIBLE INTEGRAL MEMBRANE PROTEIN TM6P1-RELATED"/>
    <property type="match status" value="1"/>
</dbReference>
<keyword evidence="2 6" id="KW-0812">Transmembrane</keyword>
<reference evidence="8 9" key="1">
    <citation type="submission" date="2024-01" db="EMBL/GenBank/DDBJ databases">
        <authorList>
            <person name="Allen C."/>
            <person name="Tagirdzhanova G."/>
        </authorList>
    </citation>
    <scope>NUCLEOTIDE SEQUENCE [LARGE SCALE GENOMIC DNA]</scope>
</reference>
<evidence type="ECO:0000256" key="2">
    <source>
        <dbReference type="ARBA" id="ARBA00022692"/>
    </source>
</evidence>
<feature type="transmembrane region" description="Helical" evidence="6">
    <location>
        <begin position="62"/>
        <end position="80"/>
    </location>
</feature>
<keyword evidence="4 6" id="KW-0472">Membrane</keyword>
<dbReference type="PANTHER" id="PTHR21324:SF2">
    <property type="entry name" value="EG:22E5.9 PROTEIN"/>
    <property type="match status" value="1"/>
</dbReference>
<protein>
    <recommendedName>
        <fullName evidence="7">CWH43-like N-terminal domain-containing protein</fullName>
    </recommendedName>
</protein>
<dbReference type="Proteomes" id="UP001642405">
    <property type="component" value="Unassembled WGS sequence"/>
</dbReference>
<keyword evidence="3 6" id="KW-1133">Transmembrane helix</keyword>
<dbReference type="EMBL" id="CAWUHB010000025">
    <property type="protein sequence ID" value="CAK7222419.1"/>
    <property type="molecule type" value="Genomic_DNA"/>
</dbReference>
<proteinExistence type="predicted"/>
<feature type="transmembrane region" description="Helical" evidence="6">
    <location>
        <begin position="133"/>
        <end position="153"/>
    </location>
</feature>
<feature type="transmembrane region" description="Helical" evidence="6">
    <location>
        <begin position="7"/>
        <end position="31"/>
    </location>
</feature>
<dbReference type="InterPro" id="IPR050911">
    <property type="entry name" value="DRAM/TMEM150_Autophagy_Mod"/>
</dbReference>
<evidence type="ECO:0000256" key="4">
    <source>
        <dbReference type="ARBA" id="ARBA00023136"/>
    </source>
</evidence>
<evidence type="ECO:0000313" key="8">
    <source>
        <dbReference type="EMBL" id="CAK7222419.1"/>
    </source>
</evidence>
<feature type="compositionally biased region" description="Basic and acidic residues" evidence="5">
    <location>
        <begin position="344"/>
        <end position="358"/>
    </location>
</feature>
<keyword evidence="9" id="KW-1185">Reference proteome</keyword>
<accession>A0ABP0BTF3</accession>
<feature type="region of interest" description="Disordered" evidence="5">
    <location>
        <begin position="323"/>
        <end position="370"/>
    </location>
</feature>
<organism evidence="8 9">
    <name type="scientific">Sporothrix curviconia</name>
    <dbReference type="NCBI Taxonomy" id="1260050"/>
    <lineage>
        <taxon>Eukaryota</taxon>
        <taxon>Fungi</taxon>
        <taxon>Dikarya</taxon>
        <taxon>Ascomycota</taxon>
        <taxon>Pezizomycotina</taxon>
        <taxon>Sordariomycetes</taxon>
        <taxon>Sordariomycetidae</taxon>
        <taxon>Ophiostomatales</taxon>
        <taxon>Ophiostomataceae</taxon>
        <taxon>Sporothrix</taxon>
    </lineage>
</organism>
<evidence type="ECO:0000256" key="6">
    <source>
        <dbReference type="SAM" id="Phobius"/>
    </source>
</evidence>
<comment type="caution">
    <text evidence="8">The sequence shown here is derived from an EMBL/GenBank/DDBJ whole genome shotgun (WGS) entry which is preliminary data.</text>
</comment>
<gene>
    <name evidence="8" type="ORF">SCUCBS95973_004831</name>
</gene>
<evidence type="ECO:0000259" key="7">
    <source>
        <dbReference type="Pfam" id="PF10277"/>
    </source>
</evidence>
<feature type="transmembrane region" description="Helical" evidence="6">
    <location>
        <begin position="204"/>
        <end position="226"/>
    </location>
</feature>
<sequence>MIFRPSYFFLPILSGCVWLGMLLGMLIGWVVDTHREHYVSMDADQHVAYISDIGASPKFKPMFIALCVVTTVTLDLSFLADRWLRHAGRLTPNGSRGQKVLAVLTIVFAIIGTAGLILLSVFDVAHHKNLHDGFLLCFLGGYVLSAICICWEYQRLGKHNRDRRVLRISFWVKLTFVLVEVVLAVIFVGLTFTSHTNGGAVVEWIIAFIFALYVFSFTIDLFPAVYTRHAKEQIHEHADEMKGSHSDPNGTNGDGNGNGHHHLDASMNTSGATMVQDGPVMGEMGAANGGYRGYGVGGANHTSSSAQGDVPAGLYDTAYGESAARATRSPRANKTAAGSAFAEDSLRTTRYDGIRAAEPRQAYQPSRTYQ</sequence>
<dbReference type="PROSITE" id="PS51257">
    <property type="entry name" value="PROKAR_LIPOPROTEIN"/>
    <property type="match status" value="1"/>
</dbReference>
<evidence type="ECO:0000256" key="3">
    <source>
        <dbReference type="ARBA" id="ARBA00022989"/>
    </source>
</evidence>
<evidence type="ECO:0000256" key="1">
    <source>
        <dbReference type="ARBA" id="ARBA00004127"/>
    </source>
</evidence>
<evidence type="ECO:0000313" key="9">
    <source>
        <dbReference type="Proteomes" id="UP001642405"/>
    </source>
</evidence>
<feature type="transmembrane region" description="Helical" evidence="6">
    <location>
        <begin position="100"/>
        <end position="121"/>
    </location>
</feature>
<feature type="domain" description="CWH43-like N-terminal" evidence="7">
    <location>
        <begin position="7"/>
        <end position="223"/>
    </location>
</feature>